<dbReference type="Proteomes" id="UP000548476">
    <property type="component" value="Unassembled WGS sequence"/>
</dbReference>
<evidence type="ECO:0000313" key="3">
    <source>
        <dbReference type="Proteomes" id="UP000548476"/>
    </source>
</evidence>
<sequence>MKEQLGGYETRLLAELTEVVETRSASRSWFTMPKLAVGGVALAALAVTGGLTLPVFGGASERSPNNDVAVTAEPPVIEKPAGFSLAVSADDGSVTVTIDDITDDEGLEAALKEKGVASNVVVLDGVHSDCDWPAYEHPDPEPWFGGGHDGQGGATFTVRPAEFSDGVTLLVAVYHVVADDGTPIETPLVGIAMATEDPGDCVAID</sequence>
<accession>A0A841FQX5</accession>
<feature type="transmembrane region" description="Helical" evidence="1">
    <location>
        <begin position="35"/>
        <end position="56"/>
    </location>
</feature>
<gene>
    <name evidence="2" type="ORF">HNR73_003820</name>
</gene>
<dbReference type="RefSeq" id="WP_184788817.1">
    <property type="nucleotide sequence ID" value="NZ_BONT01000046.1"/>
</dbReference>
<dbReference type="AlphaFoldDB" id="A0A841FQX5"/>
<evidence type="ECO:0000256" key="1">
    <source>
        <dbReference type="SAM" id="Phobius"/>
    </source>
</evidence>
<keyword evidence="1" id="KW-0472">Membrane</keyword>
<proteinExistence type="predicted"/>
<evidence type="ECO:0000313" key="2">
    <source>
        <dbReference type="EMBL" id="MBB6035952.1"/>
    </source>
</evidence>
<keyword evidence="1" id="KW-0812">Transmembrane</keyword>
<keyword evidence="1" id="KW-1133">Transmembrane helix</keyword>
<protein>
    <submittedName>
        <fullName evidence="2">Uncharacterized protein</fullName>
    </submittedName>
</protein>
<organism evidence="2 3">
    <name type="scientific">Phytomonospora endophytica</name>
    <dbReference type="NCBI Taxonomy" id="714109"/>
    <lineage>
        <taxon>Bacteria</taxon>
        <taxon>Bacillati</taxon>
        <taxon>Actinomycetota</taxon>
        <taxon>Actinomycetes</taxon>
        <taxon>Micromonosporales</taxon>
        <taxon>Micromonosporaceae</taxon>
        <taxon>Phytomonospora</taxon>
    </lineage>
</organism>
<name>A0A841FQX5_9ACTN</name>
<dbReference type="EMBL" id="JACHGT010000008">
    <property type="protein sequence ID" value="MBB6035952.1"/>
    <property type="molecule type" value="Genomic_DNA"/>
</dbReference>
<comment type="caution">
    <text evidence="2">The sequence shown here is derived from an EMBL/GenBank/DDBJ whole genome shotgun (WGS) entry which is preliminary data.</text>
</comment>
<keyword evidence="3" id="KW-1185">Reference proteome</keyword>
<reference evidence="2 3" key="1">
    <citation type="submission" date="2020-08" db="EMBL/GenBank/DDBJ databases">
        <title>Genomic Encyclopedia of Type Strains, Phase IV (KMG-IV): sequencing the most valuable type-strain genomes for metagenomic binning, comparative biology and taxonomic classification.</title>
        <authorList>
            <person name="Goeker M."/>
        </authorList>
    </citation>
    <scope>NUCLEOTIDE SEQUENCE [LARGE SCALE GENOMIC DNA]</scope>
    <source>
        <strain evidence="2 3">YIM 65646</strain>
    </source>
</reference>